<protein>
    <submittedName>
        <fullName evidence="3">Alginate export</fullName>
    </submittedName>
</protein>
<comment type="caution">
    <text evidence="3">The sequence shown here is derived from an EMBL/GenBank/DDBJ whole genome shotgun (WGS) entry which is preliminary data.</text>
</comment>
<feature type="signal peptide" evidence="1">
    <location>
        <begin position="1"/>
        <end position="34"/>
    </location>
</feature>
<sequence>MLTSKRSRRQAQGWRRAALAGAAFAGLQAGAANAADAQADAASTAPAAAAASTSASAACNAQRPIPSFNRWQEDWSALANPCVPRKPLDALKYLPLSSDPSWYLSLGANLRERFELNNTPLFGLGANKPDSWLIQRVEVHADAHFGEHVQAFFQLEDARPYGKDSVTPVDKNPLDIEQAFVAFVYGVGGGTFKARVGRQEMAFDLQRFVSVRDGPNVRQAFDALWADYEIGKWRFIGYLTQPVQYRDNSDFDDVSNGHLTFDGVRVERASVGPGDLSAYWSRYERDNARFIDASGNERRDVFDARYAGKSAPFDWDVETMFQTGHVGADTVSAWAFGALGGYTLASLPGTPRAGLQIDGASGDHHPGDGRVGTFNPLFPNGYYFTLAGYTGYSNLIHVKPSLTFKITPKLTLLTALGFQWRETTADAVYGQGMATVPGTAGKGNRYTGMYAQVRADWIVNDNVALALEAVHFNVGSSIRALGARNADYVGVEAKLGW</sequence>
<dbReference type="OrthoDB" id="311329at2"/>
<dbReference type="RefSeq" id="WP_065059679.1">
    <property type="nucleotide sequence ID" value="NZ_CADFGN010000001.1"/>
</dbReference>
<keyword evidence="1" id="KW-0732">Signal</keyword>
<dbReference type="Proteomes" id="UP000183529">
    <property type="component" value="Unassembled WGS sequence"/>
</dbReference>
<organism evidence="3 4">
    <name type="scientific">Paraburkholderia tropica</name>
    <dbReference type="NCBI Taxonomy" id="92647"/>
    <lineage>
        <taxon>Bacteria</taxon>
        <taxon>Pseudomonadati</taxon>
        <taxon>Pseudomonadota</taxon>
        <taxon>Betaproteobacteria</taxon>
        <taxon>Burkholderiales</taxon>
        <taxon>Burkholderiaceae</taxon>
        <taxon>Paraburkholderia</taxon>
    </lineage>
</organism>
<dbReference type="InterPro" id="IPR025388">
    <property type="entry name" value="Alginate_export_dom"/>
</dbReference>
<evidence type="ECO:0000313" key="3">
    <source>
        <dbReference type="EMBL" id="SEK01578.1"/>
    </source>
</evidence>
<dbReference type="InterPro" id="IPR053728">
    <property type="entry name" value="Alginate_Permeability_Chnl"/>
</dbReference>
<gene>
    <name evidence="3" type="ORF">SAMN05216550_11361</name>
</gene>
<dbReference type="AlphaFoldDB" id="A0A1A5XEU4"/>
<feature type="domain" description="Alginate export" evidence="2">
    <location>
        <begin position="103"/>
        <end position="491"/>
    </location>
</feature>
<dbReference type="Pfam" id="PF13372">
    <property type="entry name" value="Alginate_exp"/>
    <property type="match status" value="1"/>
</dbReference>
<dbReference type="Gene3D" id="2.40.160.100">
    <property type="match status" value="1"/>
</dbReference>
<evidence type="ECO:0000313" key="4">
    <source>
        <dbReference type="Proteomes" id="UP000183529"/>
    </source>
</evidence>
<reference evidence="3 4" key="1">
    <citation type="submission" date="2016-10" db="EMBL/GenBank/DDBJ databases">
        <authorList>
            <person name="Varghese N."/>
            <person name="Submissions S."/>
        </authorList>
    </citation>
    <scope>NUCLEOTIDE SEQUENCE [LARGE SCALE GENOMIC DNA]</scope>
    <source>
        <strain evidence="3 4">LMG 22274</strain>
    </source>
</reference>
<dbReference type="EMBL" id="FNZM01000013">
    <property type="protein sequence ID" value="SEK01578.1"/>
    <property type="molecule type" value="Genomic_DNA"/>
</dbReference>
<feature type="chain" id="PRO_5015053650" evidence="1">
    <location>
        <begin position="35"/>
        <end position="497"/>
    </location>
</feature>
<name>A0A1A5XEU4_9BURK</name>
<evidence type="ECO:0000259" key="2">
    <source>
        <dbReference type="Pfam" id="PF13372"/>
    </source>
</evidence>
<proteinExistence type="predicted"/>
<evidence type="ECO:0000256" key="1">
    <source>
        <dbReference type="SAM" id="SignalP"/>
    </source>
</evidence>
<accession>A0A1A5XEU4</accession>